<dbReference type="GO" id="GO:0000155">
    <property type="term" value="F:phosphorelay sensor kinase activity"/>
    <property type="evidence" value="ECO:0007669"/>
    <property type="project" value="TreeGrafter"/>
</dbReference>
<evidence type="ECO:0000256" key="8">
    <source>
        <dbReference type="ARBA" id="ARBA00022989"/>
    </source>
</evidence>
<organism evidence="15 16">
    <name type="scientific">Pantoea cypripedii</name>
    <name type="common">Pectobacterium cypripedii</name>
    <name type="synonym">Erwinia cypripedii</name>
    <dbReference type="NCBI Taxonomy" id="55209"/>
    <lineage>
        <taxon>Bacteria</taxon>
        <taxon>Pseudomonadati</taxon>
        <taxon>Pseudomonadota</taxon>
        <taxon>Gammaproteobacteria</taxon>
        <taxon>Enterobacterales</taxon>
        <taxon>Erwiniaceae</taxon>
        <taxon>Pantoea</taxon>
    </lineage>
</organism>
<dbReference type="InterPro" id="IPR004358">
    <property type="entry name" value="Sig_transdc_His_kin-like_C"/>
</dbReference>
<keyword evidence="7 11" id="KW-0067">ATP-binding</keyword>
<dbReference type="HAMAP" id="MF_00980">
    <property type="entry name" value="RcsD"/>
    <property type="match status" value="1"/>
</dbReference>
<sequence>MPYKFPLTSGNVTRFFVVFNLVLFLALGAMVHNSVNAWITDKRYAMTDLARAMQKRIDAYRFATWQIYENLATSAAGSTPNSSLQETRLRPDVYYLEKTRRKTEALIFGSHDSSTLDMTMRMSNYLDTLWGAENPTWSMYFLNGQDNSLIMISTLPLKDMATRYKESAINSLVDSRRAEMLQQANALDERESFSPLRHFAWQNDHYFTLRTTFNQPGHLATVVAFDLPVNDLIPRSMPLENFLLRQDTTQSSSSTDDETSETTHVSLVNPNLEIAASLPSTSLQLVYRVPITNLIVDSLHNLLWPLLINLVLFLLSIAGITLLRQQSLRPNENQSAELDSLRLLNEEIVASLPVGLLVYDFATNRTLLSNKIAEHLLPHLNLQKIINMSDQHQGVLQATINNEVYEIRHARSVLSPHTQLFMMRDQDRELLVNKKLQKAQQVLDRNHQMRQQLMHNLGHALHRPLESMVAQLVQLSQRDSDESVLDLLDESQGLARLVDDIVLLNRLEAHDWSPDASRFNLQELLDEIALESLPLLRRKGLALVVNNHLANDEMRFGDRRALRKVLTTLMHYSLTTTLWGKISLDIKASESKPDRILLQLVDTGSGLTVDELANVDFPFLGDTTQDRFGQASGMAFFLCKQLCKQMGGSLEIVAKPDIGTRYNIQLPLALEQHTEQEEKLLEGVNVLVDIAMEDVHKIVCRHLENWGAKCLTSDERLSGQEHDVLVTDDPSRLNGWALLLAGDEMGHHALNDQQYRVNFNLSNALLDALLALIEKQLAHDLMEETNEDEAATPLLSGGYFQLFTETVPPDVKRLYTEAAEKDYPSLAQTAHRLKGVFAMLNLVPGKQLCEELEQHIKVCDDSTIKNTTSEIDAYVNQLLQQGNP</sequence>
<evidence type="ECO:0000256" key="10">
    <source>
        <dbReference type="ARBA" id="ARBA00023136"/>
    </source>
</evidence>
<evidence type="ECO:0000313" key="16">
    <source>
        <dbReference type="Proteomes" id="UP000502005"/>
    </source>
</evidence>
<keyword evidence="5 11" id="KW-0812">Transmembrane</keyword>
<accession>A0A6B9GAV2</accession>
<feature type="domain" description="Histidine kinase" evidence="13">
    <location>
        <begin position="456"/>
        <end position="670"/>
    </location>
</feature>
<evidence type="ECO:0000256" key="11">
    <source>
        <dbReference type="HAMAP-Rule" id="MF_00980"/>
    </source>
</evidence>
<keyword evidence="11" id="KW-1003">Cell membrane</keyword>
<dbReference type="PANTHER" id="PTHR43047">
    <property type="entry name" value="TWO-COMPONENT HISTIDINE PROTEIN KINASE"/>
    <property type="match status" value="1"/>
</dbReference>
<dbReference type="SUPFAM" id="SSF55874">
    <property type="entry name" value="ATPase domain of HSP90 chaperone/DNA topoisomerase II/histidine kinase"/>
    <property type="match status" value="1"/>
</dbReference>
<evidence type="ECO:0000256" key="2">
    <source>
        <dbReference type="ARBA" id="ARBA00004127"/>
    </source>
</evidence>
<dbReference type="PRINTS" id="PR00344">
    <property type="entry name" value="BCTRLSENSOR"/>
</dbReference>
<evidence type="ECO:0000313" key="15">
    <source>
        <dbReference type="EMBL" id="QGY31327.1"/>
    </source>
</evidence>
<evidence type="ECO:0000259" key="14">
    <source>
        <dbReference type="PROSITE" id="PS50894"/>
    </source>
</evidence>
<dbReference type="PANTHER" id="PTHR43047:SF72">
    <property type="entry name" value="OSMOSENSING HISTIDINE PROTEIN KINASE SLN1"/>
    <property type="match status" value="1"/>
</dbReference>
<dbReference type="InterPro" id="IPR032306">
    <property type="entry name" value="RcsD_ABL"/>
</dbReference>
<evidence type="ECO:0000259" key="13">
    <source>
        <dbReference type="PROSITE" id="PS50109"/>
    </source>
</evidence>
<gene>
    <name evidence="11" type="primary">rcsD</name>
    <name evidence="15" type="ORF">CUN67_13825</name>
</gene>
<comment type="function">
    <text evidence="11">Component of the Rcs signaling system, which controls transcription of numerous genes. RcsD is a phosphotransfer intermediate between the sensor kinase RcsC and the response regulator RcsB. It acquires a phosphoryl group from RcsC and transfers it to RcsB.</text>
</comment>
<dbReference type="Pfam" id="PF02518">
    <property type="entry name" value="HATPase_c"/>
    <property type="match status" value="1"/>
</dbReference>
<dbReference type="InterPro" id="IPR030861">
    <property type="entry name" value="Ptransferase_RcsD"/>
</dbReference>
<dbReference type="CDD" id="cd00088">
    <property type="entry name" value="HPT"/>
    <property type="match status" value="1"/>
</dbReference>
<dbReference type="GO" id="GO:0005524">
    <property type="term" value="F:ATP binding"/>
    <property type="evidence" value="ECO:0007669"/>
    <property type="project" value="UniProtKB-UniRule"/>
</dbReference>
<dbReference type="Gene3D" id="3.30.565.10">
    <property type="entry name" value="Histidine kinase-like ATPase, C-terminal domain"/>
    <property type="match status" value="1"/>
</dbReference>
<dbReference type="InterPro" id="IPR036641">
    <property type="entry name" value="HPT_dom_sf"/>
</dbReference>
<evidence type="ECO:0000256" key="12">
    <source>
        <dbReference type="PROSITE-ProRule" id="PRU00110"/>
    </source>
</evidence>
<dbReference type="Gene3D" id="3.40.50.11620">
    <property type="entry name" value="Phosphotransferase RcsD, RcsD-ABL domain"/>
    <property type="match status" value="1"/>
</dbReference>
<dbReference type="GO" id="GO:0016774">
    <property type="term" value="F:phosphotransferase activity, carboxyl group as acceptor"/>
    <property type="evidence" value="ECO:0007669"/>
    <property type="project" value="UniProtKB-UniRule"/>
</dbReference>
<evidence type="ECO:0000256" key="3">
    <source>
        <dbReference type="ARBA" id="ARBA00022553"/>
    </source>
</evidence>
<dbReference type="PROSITE" id="PS50894">
    <property type="entry name" value="HPT"/>
    <property type="match status" value="1"/>
</dbReference>
<evidence type="ECO:0000256" key="7">
    <source>
        <dbReference type="ARBA" id="ARBA00022840"/>
    </source>
</evidence>
<dbReference type="Pfam" id="PF16359">
    <property type="entry name" value="RcsD_ABL"/>
    <property type="match status" value="1"/>
</dbReference>
<keyword evidence="3 11" id="KW-0597">Phosphoprotein</keyword>
<dbReference type="Pfam" id="PF01627">
    <property type="entry name" value="Hpt"/>
    <property type="match status" value="1"/>
</dbReference>
<feature type="modified residue" description="Phosphohistidine" evidence="11 12">
    <location>
        <position position="831"/>
    </location>
</feature>
<comment type="PTM">
    <text evidence="11">Phosphorylated by RcsC.</text>
</comment>
<dbReference type="InterPro" id="IPR003594">
    <property type="entry name" value="HATPase_dom"/>
</dbReference>
<dbReference type="NCBIfam" id="NF007907">
    <property type="entry name" value="PRK10618.1"/>
    <property type="match status" value="1"/>
</dbReference>
<keyword evidence="10 11" id="KW-0472">Membrane</keyword>
<evidence type="ECO:0000256" key="5">
    <source>
        <dbReference type="ARBA" id="ARBA00022692"/>
    </source>
</evidence>
<evidence type="ECO:0000256" key="1">
    <source>
        <dbReference type="ARBA" id="ARBA00000085"/>
    </source>
</evidence>
<comment type="similarity">
    <text evidence="11">Belongs to the RcsD family.</text>
</comment>
<comment type="catalytic activity">
    <reaction evidence="1">
        <text>ATP + protein L-histidine = ADP + protein N-phospho-L-histidine.</text>
        <dbReference type="EC" id="2.7.13.3"/>
    </reaction>
</comment>
<evidence type="ECO:0000256" key="4">
    <source>
        <dbReference type="ARBA" id="ARBA00022679"/>
    </source>
</evidence>
<proteinExistence type="inferred from homology"/>
<keyword evidence="9 11" id="KW-0902">Two-component regulatory system</keyword>
<evidence type="ECO:0000256" key="9">
    <source>
        <dbReference type="ARBA" id="ARBA00023012"/>
    </source>
</evidence>
<protein>
    <recommendedName>
        <fullName evidence="11">Phosphotransferase RcsD</fullName>
        <ecNumber evidence="11">2.7.2.-</ecNumber>
    </recommendedName>
    <alternativeName>
        <fullName evidence="11">Phosphotransfer intermediate RcsD</fullName>
    </alternativeName>
</protein>
<feature type="domain" description="HPt" evidence="14">
    <location>
        <begin position="792"/>
        <end position="884"/>
    </location>
</feature>
<dbReference type="EC" id="2.7.2.-" evidence="11"/>
<feature type="transmembrane region" description="Helical" evidence="11">
    <location>
        <begin position="302"/>
        <end position="323"/>
    </location>
</feature>
<dbReference type="InterPro" id="IPR038616">
    <property type="entry name" value="RcsD_ABL_sf"/>
</dbReference>
<comment type="subunit">
    <text evidence="11">Interacts with RcsC and RcsB.</text>
</comment>
<reference evidence="15 16" key="1">
    <citation type="submission" date="2017-11" db="EMBL/GenBank/DDBJ databases">
        <title>Genome sequence of Pantoea cypripedii NE1.</title>
        <authorList>
            <person name="Nascimento F.X."/>
        </authorList>
    </citation>
    <scope>NUCLEOTIDE SEQUENCE [LARGE SCALE GENOMIC DNA]</scope>
    <source>
        <strain evidence="15 16">NE1</strain>
    </source>
</reference>
<name>A0A6B9GAV2_PANCY</name>
<dbReference type="SMART" id="SM00387">
    <property type="entry name" value="HATPase_c"/>
    <property type="match status" value="1"/>
</dbReference>
<evidence type="ECO:0000256" key="6">
    <source>
        <dbReference type="ARBA" id="ARBA00022777"/>
    </source>
</evidence>
<dbReference type="SUPFAM" id="SSF47226">
    <property type="entry name" value="Histidine-containing phosphotransfer domain, HPT domain"/>
    <property type="match status" value="1"/>
</dbReference>
<dbReference type="RefSeq" id="WP_208717221.1">
    <property type="nucleotide sequence ID" value="NZ_CP024768.1"/>
</dbReference>
<dbReference type="GO" id="GO:0009927">
    <property type="term" value="F:histidine phosphotransfer kinase activity"/>
    <property type="evidence" value="ECO:0007669"/>
    <property type="project" value="InterPro"/>
</dbReference>
<keyword evidence="4 11" id="KW-0808">Transferase</keyword>
<keyword evidence="11" id="KW-0997">Cell inner membrane</keyword>
<feature type="transmembrane region" description="Helical" evidence="11">
    <location>
        <begin position="12"/>
        <end position="31"/>
    </location>
</feature>
<keyword evidence="6 11" id="KW-0418">Kinase</keyword>
<keyword evidence="8 11" id="KW-1133">Transmembrane helix</keyword>
<comment type="subcellular location">
    <subcellularLocation>
        <location evidence="11">Cell inner membrane</location>
        <topology evidence="11">Multi-pass membrane protein</topology>
    </subcellularLocation>
    <subcellularLocation>
        <location evidence="2">Endomembrane system</location>
        <topology evidence="2">Multi-pass membrane protein</topology>
    </subcellularLocation>
</comment>
<dbReference type="AlphaFoldDB" id="A0A6B9GAV2"/>
<dbReference type="PROSITE" id="PS50109">
    <property type="entry name" value="HIS_KIN"/>
    <property type="match status" value="1"/>
</dbReference>
<keyword evidence="11" id="KW-0547">Nucleotide-binding</keyword>
<dbReference type="EMBL" id="CP024768">
    <property type="protein sequence ID" value="QGY31327.1"/>
    <property type="molecule type" value="Genomic_DNA"/>
</dbReference>
<dbReference type="Proteomes" id="UP000502005">
    <property type="component" value="Chromosome"/>
</dbReference>
<dbReference type="InterPro" id="IPR008207">
    <property type="entry name" value="Sig_transdc_His_kin_Hpt_dom"/>
</dbReference>
<dbReference type="GO" id="GO:0005886">
    <property type="term" value="C:plasma membrane"/>
    <property type="evidence" value="ECO:0007669"/>
    <property type="project" value="UniProtKB-SubCell"/>
</dbReference>
<dbReference type="InterPro" id="IPR005467">
    <property type="entry name" value="His_kinase_dom"/>
</dbReference>
<dbReference type="InterPro" id="IPR036890">
    <property type="entry name" value="HATPase_C_sf"/>
</dbReference>